<dbReference type="RefSeq" id="XP_031800170.1">
    <property type="nucleotide sequence ID" value="XM_031944310.1"/>
</dbReference>
<name>G3VUD2_SARHA</name>
<keyword evidence="14" id="KW-1185">Reference proteome</keyword>
<dbReference type="AlphaFoldDB" id="G3VUD2"/>
<dbReference type="Proteomes" id="UP000007648">
    <property type="component" value="Unassembled WGS sequence"/>
</dbReference>
<dbReference type="GeneID" id="100918073"/>
<comment type="subcellular location">
    <subcellularLocation>
        <location evidence="1">Cytoplasm</location>
        <location evidence="1">Cytoskeleton</location>
        <location evidence="1">Flagellum axoneme</location>
    </subcellularLocation>
</comment>
<evidence type="ECO:0000256" key="4">
    <source>
        <dbReference type="ARBA" id="ARBA00022846"/>
    </source>
</evidence>
<gene>
    <name evidence="13" type="primary">LOC100918073</name>
</gene>
<dbReference type="RefSeq" id="XP_012408891.1">
    <property type="nucleotide sequence ID" value="XM_012553437.3"/>
</dbReference>
<comment type="similarity">
    <text evidence="2">Belongs to the RIB43A family.</text>
</comment>
<dbReference type="OMA" id="CLKMQQE"/>
<dbReference type="PANTHER" id="PTHR14517:SF11">
    <property type="entry name" value="RIB43A-LIKE WITH COILED-COILS PROTEIN 1"/>
    <property type="match status" value="1"/>
</dbReference>
<keyword evidence="7" id="KW-0206">Cytoskeleton</keyword>
<evidence type="ECO:0000256" key="7">
    <source>
        <dbReference type="ARBA" id="ARBA00023212"/>
    </source>
</evidence>
<evidence type="ECO:0000256" key="3">
    <source>
        <dbReference type="ARBA" id="ARBA00022490"/>
    </source>
</evidence>
<dbReference type="KEGG" id="shr:100918073"/>
<organism evidence="13 14">
    <name type="scientific">Sarcophilus harrisii</name>
    <name type="common">Tasmanian devil</name>
    <name type="synonym">Sarcophilus laniarius</name>
    <dbReference type="NCBI Taxonomy" id="9305"/>
    <lineage>
        <taxon>Eukaryota</taxon>
        <taxon>Metazoa</taxon>
        <taxon>Chordata</taxon>
        <taxon>Craniata</taxon>
        <taxon>Vertebrata</taxon>
        <taxon>Euteleostomi</taxon>
        <taxon>Mammalia</taxon>
        <taxon>Metatheria</taxon>
        <taxon>Dasyuromorphia</taxon>
        <taxon>Dasyuridae</taxon>
        <taxon>Sarcophilus</taxon>
    </lineage>
</organism>
<dbReference type="Ensembl" id="ENSSHAT00000006846.2">
    <property type="protein sequence ID" value="ENSSHAP00000006787.1"/>
    <property type="gene ID" value="ENSSHAG00000005899.2"/>
</dbReference>
<keyword evidence="8" id="KW-0966">Cell projection</keyword>
<dbReference type="Ensembl" id="ENSSHAT00000025285.1">
    <property type="protein sequence ID" value="ENSSHAP00000030285.1"/>
    <property type="gene ID" value="ENSSHAG00000005899.2"/>
</dbReference>
<evidence type="ECO:0000256" key="9">
    <source>
        <dbReference type="ARBA" id="ARBA00041087"/>
    </source>
</evidence>
<dbReference type="GeneTree" id="ENSGT00390000010825"/>
<dbReference type="RefSeq" id="XP_003775038.1">
    <property type="nucleotide sequence ID" value="XM_003774990.4"/>
</dbReference>
<dbReference type="RefSeq" id="XP_012408893.1">
    <property type="nucleotide sequence ID" value="XM_012553439.3"/>
</dbReference>
<dbReference type="STRING" id="9305.ENSSHAP00000006787"/>
<evidence type="ECO:0000256" key="8">
    <source>
        <dbReference type="ARBA" id="ARBA00023273"/>
    </source>
</evidence>
<keyword evidence="3" id="KW-0963">Cytoplasm</keyword>
<evidence type="ECO:0000256" key="12">
    <source>
        <dbReference type="SAM" id="MobiDB-lite"/>
    </source>
</evidence>
<feature type="compositionally biased region" description="Basic and acidic residues" evidence="12">
    <location>
        <begin position="102"/>
        <end position="112"/>
    </location>
</feature>
<evidence type="ECO:0000256" key="5">
    <source>
        <dbReference type="ARBA" id="ARBA00023054"/>
    </source>
</evidence>
<evidence type="ECO:0000256" key="10">
    <source>
        <dbReference type="ARBA" id="ARBA00046435"/>
    </source>
</evidence>
<keyword evidence="4" id="KW-0282">Flagellum</keyword>
<dbReference type="RefSeq" id="XP_023362884.1">
    <property type="nucleotide sequence ID" value="XM_023507116.2"/>
</dbReference>
<keyword evidence="5 11" id="KW-0175">Coiled coil</keyword>
<reference evidence="13" key="2">
    <citation type="submission" date="2025-05" db="UniProtKB">
        <authorList>
            <consortium name="Ensembl"/>
        </authorList>
    </citation>
    <scope>IDENTIFICATION</scope>
</reference>
<dbReference type="PANTHER" id="PTHR14517">
    <property type="entry name" value="RIB43A-RELATED"/>
    <property type="match status" value="1"/>
</dbReference>
<evidence type="ECO:0000313" key="14">
    <source>
        <dbReference type="Proteomes" id="UP000007648"/>
    </source>
</evidence>
<dbReference type="Pfam" id="PF05914">
    <property type="entry name" value="RIB43A"/>
    <property type="match status" value="1"/>
</dbReference>
<proteinExistence type="inferred from homology"/>
<evidence type="ECO:0000256" key="11">
    <source>
        <dbReference type="SAM" id="Coils"/>
    </source>
</evidence>
<reference evidence="13 14" key="1">
    <citation type="journal article" date="2011" name="Proc. Natl. Acad. Sci. U.S.A.">
        <title>Genetic diversity and population structure of the endangered marsupial Sarcophilus harrisii (Tasmanian devil).</title>
        <authorList>
            <person name="Miller W."/>
            <person name="Hayes V.M."/>
            <person name="Ratan A."/>
            <person name="Petersen D.C."/>
            <person name="Wittekindt N.E."/>
            <person name="Miller J."/>
            <person name="Walenz B."/>
            <person name="Knight J."/>
            <person name="Qi J."/>
            <person name="Zhao F."/>
            <person name="Wang Q."/>
            <person name="Bedoya-Reina O.C."/>
            <person name="Katiyar N."/>
            <person name="Tomsho L.P."/>
            <person name="Kasson L.M."/>
            <person name="Hardie R.A."/>
            <person name="Woodbridge P."/>
            <person name="Tindall E.A."/>
            <person name="Bertelsen M.F."/>
            <person name="Dixon D."/>
            <person name="Pyecroft S."/>
            <person name="Helgen K.M."/>
            <person name="Lesk A.M."/>
            <person name="Pringle T.H."/>
            <person name="Patterson N."/>
            <person name="Zhang Y."/>
            <person name="Kreiss A."/>
            <person name="Woods G.M."/>
            <person name="Jones M.E."/>
            <person name="Schuster S.C."/>
        </authorList>
    </citation>
    <scope>NUCLEOTIDE SEQUENCE [LARGE SCALE GENOMIC DNA]</scope>
</reference>
<accession>G3VUD2</accession>
<keyword evidence="6" id="KW-0969">Cilium</keyword>
<evidence type="ECO:0000313" key="13">
    <source>
        <dbReference type="Ensembl" id="ENSSHAP00000006787.1"/>
    </source>
</evidence>
<dbReference type="HOGENOM" id="CLU_061822_0_1_1"/>
<dbReference type="RefSeq" id="XP_031800171.1">
    <property type="nucleotide sequence ID" value="XM_031944311.1"/>
</dbReference>
<evidence type="ECO:0000256" key="2">
    <source>
        <dbReference type="ARBA" id="ARBA00006875"/>
    </source>
</evidence>
<feature type="coiled-coil region" evidence="11">
    <location>
        <begin position="280"/>
        <end position="355"/>
    </location>
</feature>
<dbReference type="OrthoDB" id="429119at2759"/>
<sequence length="375" mass="44400">MFKVDIQSEQKQAVAIEARRTREKQRQSRIFNVQNQVIGVDMEALKNQVMERRKREDAERAREEAFDANCVQCDLMAQMLEKEEAQRARQVAQQVQAFREKEQQPQRCREFDPSDPARVQKKPVRVGDQDPCCGPSSMQYFAGEDLNCTTRRRLQQEQSRRDLGCQWEEHLQAKRQEKYLDILEGQRQIEMDLRAVHLDELEATHRRVKDVAMANYNRTQATEMDIQQQLARQREQDDNLTEIYNHLTSDMLTEKRLASSKSQKMIQNHWKGMSPEQIAAIQKEQAVQRLEAQHRRKAEKRQEAEWARREQMAAQTACQLEHEQQVQAQKLRRDLDAYNKELAQEQQAKKDYLDKVVYTNEPTSQFYLQFNTSSR</sequence>
<dbReference type="InterPro" id="IPR008805">
    <property type="entry name" value="RIB43A"/>
</dbReference>
<comment type="subunit">
    <text evidence="10">Microtubule inner protein component of sperm flagellar doublet microtubules.</text>
</comment>
<dbReference type="eggNOG" id="ENOG502QWST">
    <property type="taxonomic scope" value="Eukaryota"/>
</dbReference>
<protein>
    <recommendedName>
        <fullName evidence="9">RIB43A-like with coiled-coils protein 1</fullName>
    </recommendedName>
</protein>
<feature type="region of interest" description="Disordered" evidence="12">
    <location>
        <begin position="102"/>
        <end position="126"/>
    </location>
</feature>
<evidence type="ECO:0000256" key="6">
    <source>
        <dbReference type="ARBA" id="ARBA00023069"/>
    </source>
</evidence>
<evidence type="ECO:0000256" key="1">
    <source>
        <dbReference type="ARBA" id="ARBA00004611"/>
    </source>
</evidence>